<organism evidence="5 6">
    <name type="scientific">Extremus antarcticus</name>
    <dbReference type="NCBI Taxonomy" id="702011"/>
    <lineage>
        <taxon>Eukaryota</taxon>
        <taxon>Fungi</taxon>
        <taxon>Dikarya</taxon>
        <taxon>Ascomycota</taxon>
        <taxon>Pezizomycotina</taxon>
        <taxon>Dothideomycetes</taxon>
        <taxon>Dothideomycetidae</taxon>
        <taxon>Mycosphaerellales</taxon>
        <taxon>Extremaceae</taxon>
        <taxon>Extremus</taxon>
    </lineage>
</organism>
<evidence type="ECO:0000256" key="2">
    <source>
        <dbReference type="ARBA" id="ARBA00022827"/>
    </source>
</evidence>
<dbReference type="InterPro" id="IPR002938">
    <property type="entry name" value="FAD-bd"/>
</dbReference>
<gene>
    <name evidence="5" type="ORF">LTR09_003384</name>
</gene>
<keyword evidence="3" id="KW-0560">Oxidoreductase</keyword>
<protein>
    <recommendedName>
        <fullName evidence="4">FAD-binding domain-containing protein</fullName>
    </recommendedName>
</protein>
<evidence type="ECO:0000256" key="1">
    <source>
        <dbReference type="ARBA" id="ARBA00022630"/>
    </source>
</evidence>
<dbReference type="InterPro" id="IPR036188">
    <property type="entry name" value="FAD/NAD-bd_sf"/>
</dbReference>
<dbReference type="Proteomes" id="UP001271007">
    <property type="component" value="Unassembled WGS sequence"/>
</dbReference>
<dbReference type="GO" id="GO:0016709">
    <property type="term" value="F:oxidoreductase activity, acting on paired donors, with incorporation or reduction of molecular oxygen, NAD(P)H as one donor, and incorporation of one atom of oxygen"/>
    <property type="evidence" value="ECO:0007669"/>
    <property type="project" value="UniProtKB-ARBA"/>
</dbReference>
<evidence type="ECO:0000256" key="3">
    <source>
        <dbReference type="ARBA" id="ARBA00023002"/>
    </source>
</evidence>
<dbReference type="Gene3D" id="3.50.50.60">
    <property type="entry name" value="FAD/NAD(P)-binding domain"/>
    <property type="match status" value="1"/>
</dbReference>
<dbReference type="SUPFAM" id="SSF51905">
    <property type="entry name" value="FAD/NAD(P)-binding domain"/>
    <property type="match status" value="1"/>
</dbReference>
<dbReference type="AlphaFoldDB" id="A0AAJ0DJR1"/>
<name>A0AAJ0DJR1_9PEZI</name>
<reference evidence="5" key="1">
    <citation type="submission" date="2023-04" db="EMBL/GenBank/DDBJ databases">
        <title>Black Yeasts Isolated from many extreme environments.</title>
        <authorList>
            <person name="Coleine C."/>
            <person name="Stajich J.E."/>
            <person name="Selbmann L."/>
        </authorList>
    </citation>
    <scope>NUCLEOTIDE SEQUENCE</scope>
    <source>
        <strain evidence="5">CCFEE 5312</strain>
    </source>
</reference>
<dbReference type="EMBL" id="JAWDJX010000008">
    <property type="protein sequence ID" value="KAK3055464.1"/>
    <property type="molecule type" value="Genomic_DNA"/>
</dbReference>
<evidence type="ECO:0000259" key="4">
    <source>
        <dbReference type="Pfam" id="PF01494"/>
    </source>
</evidence>
<sequence length="393" mass="43769">MSSEDVFDLYWPKDWHFCTPPGKPTACGRFGPHEDRVWSHEFAEHGWKDGMDATELLWEHITPMITHDRDSKGRRFAGGQVAYPRDCVQIIRCRPFAFAHKVVNKWFDHRTILIGDAAHVFPPFGGEGIASGIRDAHQLAWRIALAENLSLNEPAIELQLDMWSAERRRGVKNAANFTKLNGTLCNEPESWRFYIFRNVESILKMTPLFSLLPNPLTMTEARGYQGVEDGFFLPEYSGGGKLAQVFMESSDGGGTFLSDNSLKHGDSLLTLIVLDRNYLREATYTLVSAGLPSGILEPAAAMVVSSGTHDAHLPVGSVEYRLATRPRGKVIKGYDHSTYLSRLGKGSYAYAIVRPDFYIFALLRDGAELHQALLGLKGMLTASSDFIASTAKL</sequence>
<dbReference type="PANTHER" id="PTHR43004:SF17">
    <property type="entry name" value="PUTATIVE-RELATED"/>
    <property type="match status" value="1"/>
</dbReference>
<feature type="domain" description="FAD-binding" evidence="4">
    <location>
        <begin position="88"/>
        <end position="177"/>
    </location>
</feature>
<dbReference type="PRINTS" id="PR00420">
    <property type="entry name" value="RNGMNOXGNASE"/>
</dbReference>
<dbReference type="GO" id="GO:0071949">
    <property type="term" value="F:FAD binding"/>
    <property type="evidence" value="ECO:0007669"/>
    <property type="project" value="InterPro"/>
</dbReference>
<comment type="caution">
    <text evidence="5">The sequence shown here is derived from an EMBL/GenBank/DDBJ whole genome shotgun (WGS) entry which is preliminary data.</text>
</comment>
<keyword evidence="2" id="KW-0274">FAD</keyword>
<dbReference type="Pfam" id="PF01494">
    <property type="entry name" value="FAD_binding_3"/>
    <property type="match status" value="1"/>
</dbReference>
<keyword evidence="1" id="KW-0285">Flavoprotein</keyword>
<keyword evidence="6" id="KW-1185">Reference proteome</keyword>
<dbReference type="PANTHER" id="PTHR43004">
    <property type="entry name" value="TRK SYSTEM POTASSIUM UPTAKE PROTEIN"/>
    <property type="match status" value="1"/>
</dbReference>
<accession>A0AAJ0DJR1</accession>
<dbReference type="InterPro" id="IPR050641">
    <property type="entry name" value="RIFMO-like"/>
</dbReference>
<evidence type="ECO:0000313" key="6">
    <source>
        <dbReference type="Proteomes" id="UP001271007"/>
    </source>
</evidence>
<proteinExistence type="predicted"/>
<dbReference type="Gene3D" id="3.30.9.10">
    <property type="entry name" value="D-Amino Acid Oxidase, subunit A, domain 2"/>
    <property type="match status" value="1"/>
</dbReference>
<evidence type="ECO:0000313" key="5">
    <source>
        <dbReference type="EMBL" id="KAK3055464.1"/>
    </source>
</evidence>